<dbReference type="Pfam" id="PF10756">
    <property type="entry name" value="bPH_6"/>
    <property type="match status" value="1"/>
</dbReference>
<feature type="region of interest" description="Disordered" evidence="1">
    <location>
        <begin position="1"/>
        <end position="28"/>
    </location>
</feature>
<name>A0A6N7KNF8_9ACTN</name>
<evidence type="ECO:0000259" key="3">
    <source>
        <dbReference type="Pfam" id="PF10756"/>
    </source>
</evidence>
<dbReference type="EMBL" id="WBOF01000001">
    <property type="protein sequence ID" value="MQS11163.1"/>
    <property type="molecule type" value="Genomic_DNA"/>
</dbReference>
<feature type="transmembrane region" description="Helical" evidence="2">
    <location>
        <begin position="73"/>
        <end position="90"/>
    </location>
</feature>
<reference evidence="4 5" key="1">
    <citation type="submission" date="2019-09" db="EMBL/GenBank/DDBJ databases">
        <title>Genome Sequences of Streptomyces kaniharaensis ATCC 21070.</title>
        <authorList>
            <person name="Zhu W."/>
            <person name="De Crecy-Lagard V."/>
            <person name="Richards N.G."/>
        </authorList>
    </citation>
    <scope>NUCLEOTIDE SEQUENCE [LARGE SCALE GENOMIC DNA]</scope>
    <source>
        <strain evidence="4 5">SF-557</strain>
    </source>
</reference>
<protein>
    <submittedName>
        <fullName evidence="4">PH domain-containing protein</fullName>
    </submittedName>
</protein>
<keyword evidence="5" id="KW-1185">Reference proteome</keyword>
<evidence type="ECO:0000313" key="5">
    <source>
        <dbReference type="Proteomes" id="UP000450000"/>
    </source>
</evidence>
<sequence length="170" mass="18446">MGRGRRSASPPFPGTSLEPPHRRPHVSTPAELPVTWAPRRTRAVLLPVCALLVVLFAVMALALPENWQLNDRIMMVCSGVAFACAGLMLARPRVTADAEGVTVVNFVRRRRLAWAEIVRVNFRQGDPWATLDLSDGTSLAAVGIQSGVGKSQAIANARALRDLVEHHAQV</sequence>
<evidence type="ECO:0000256" key="1">
    <source>
        <dbReference type="SAM" id="MobiDB-lite"/>
    </source>
</evidence>
<dbReference type="OrthoDB" id="3824918at2"/>
<organism evidence="4 5">
    <name type="scientific">Streptomyces kaniharaensis</name>
    <dbReference type="NCBI Taxonomy" id="212423"/>
    <lineage>
        <taxon>Bacteria</taxon>
        <taxon>Bacillati</taxon>
        <taxon>Actinomycetota</taxon>
        <taxon>Actinomycetes</taxon>
        <taxon>Kitasatosporales</taxon>
        <taxon>Streptomycetaceae</taxon>
        <taxon>Streptomyces</taxon>
    </lineage>
</organism>
<proteinExistence type="predicted"/>
<dbReference type="InterPro" id="IPR019692">
    <property type="entry name" value="CFP-6_PH"/>
</dbReference>
<gene>
    <name evidence="4" type="ORF">F7Q99_02390</name>
</gene>
<keyword evidence="2" id="KW-0812">Transmembrane</keyword>
<keyword evidence="2" id="KW-1133">Transmembrane helix</keyword>
<feature type="transmembrane region" description="Helical" evidence="2">
    <location>
        <begin position="43"/>
        <end position="61"/>
    </location>
</feature>
<dbReference type="Proteomes" id="UP000450000">
    <property type="component" value="Unassembled WGS sequence"/>
</dbReference>
<dbReference type="AlphaFoldDB" id="A0A6N7KNF8"/>
<keyword evidence="2" id="KW-0472">Membrane</keyword>
<feature type="domain" description="Low molecular weight protein antigen 6 PH" evidence="3">
    <location>
        <begin position="91"/>
        <end position="162"/>
    </location>
</feature>
<evidence type="ECO:0000313" key="4">
    <source>
        <dbReference type="EMBL" id="MQS11163.1"/>
    </source>
</evidence>
<comment type="caution">
    <text evidence="4">The sequence shown here is derived from an EMBL/GenBank/DDBJ whole genome shotgun (WGS) entry which is preliminary data.</text>
</comment>
<accession>A0A6N7KNF8</accession>
<evidence type="ECO:0000256" key="2">
    <source>
        <dbReference type="SAM" id="Phobius"/>
    </source>
</evidence>